<reference evidence="3" key="1">
    <citation type="submission" date="2022-07" db="EMBL/GenBank/DDBJ databases">
        <authorList>
            <person name="Macas J."/>
            <person name="Novak P."/>
            <person name="Neumann P."/>
        </authorList>
    </citation>
    <scope>NUCLEOTIDE SEQUENCE</scope>
</reference>
<dbReference type="InterPro" id="IPR007321">
    <property type="entry name" value="Transposase_28"/>
</dbReference>
<protein>
    <recommendedName>
        <fullName evidence="2">Transposase (putative) gypsy type domain-containing protein</fullName>
    </recommendedName>
</protein>
<dbReference type="EMBL" id="CAMAPF010000981">
    <property type="protein sequence ID" value="CAH9134389.1"/>
    <property type="molecule type" value="Genomic_DNA"/>
</dbReference>
<keyword evidence="4" id="KW-1185">Reference proteome</keyword>
<accession>A0AAV0FFR2</accession>
<evidence type="ECO:0000313" key="4">
    <source>
        <dbReference type="Proteomes" id="UP001152523"/>
    </source>
</evidence>
<dbReference type="Pfam" id="PF04195">
    <property type="entry name" value="Transposase_28"/>
    <property type="match status" value="1"/>
</dbReference>
<feature type="domain" description="Transposase (putative) gypsy type" evidence="2">
    <location>
        <begin position="128"/>
        <end position="192"/>
    </location>
</feature>
<evidence type="ECO:0000313" key="3">
    <source>
        <dbReference type="EMBL" id="CAH9134389.1"/>
    </source>
</evidence>
<comment type="caution">
    <text evidence="3">The sequence shown here is derived from an EMBL/GenBank/DDBJ whole genome shotgun (WGS) entry which is preliminary data.</text>
</comment>
<organism evidence="3 4">
    <name type="scientific">Cuscuta epithymum</name>
    <dbReference type="NCBI Taxonomy" id="186058"/>
    <lineage>
        <taxon>Eukaryota</taxon>
        <taxon>Viridiplantae</taxon>
        <taxon>Streptophyta</taxon>
        <taxon>Embryophyta</taxon>
        <taxon>Tracheophyta</taxon>
        <taxon>Spermatophyta</taxon>
        <taxon>Magnoliopsida</taxon>
        <taxon>eudicotyledons</taxon>
        <taxon>Gunneridae</taxon>
        <taxon>Pentapetalae</taxon>
        <taxon>asterids</taxon>
        <taxon>lamiids</taxon>
        <taxon>Solanales</taxon>
        <taxon>Convolvulaceae</taxon>
        <taxon>Cuscuteae</taxon>
        <taxon>Cuscuta</taxon>
        <taxon>Cuscuta subgen. Cuscuta</taxon>
    </lineage>
</organism>
<dbReference type="Proteomes" id="UP001152523">
    <property type="component" value="Unassembled WGS sequence"/>
</dbReference>
<evidence type="ECO:0000256" key="1">
    <source>
        <dbReference type="SAM" id="MobiDB-lite"/>
    </source>
</evidence>
<evidence type="ECO:0000259" key="2">
    <source>
        <dbReference type="Pfam" id="PF04195"/>
    </source>
</evidence>
<feature type="compositionally biased region" description="Basic residues" evidence="1">
    <location>
        <begin position="17"/>
        <end position="26"/>
    </location>
</feature>
<sequence>MSGFLSSSDSEEMAPKLIRRPRRKAYPSHQEGPSARSSRSDDSSSSPRTEQPLPDDGCISGDDLAIYERGMPERPPRYSLNFHCIRKQCQCLLADAEQSLRQLLPPPREFYAGFIKHPTRHRSGFVLVHMDALVAGLWFPMHPFIIDFLRRVSMLPAQFVPSTYRILTGFIVRCHDMGLVPNVDLFLYHYSYQPYWSTGYLRSGTDPGN</sequence>
<gene>
    <name evidence="3" type="ORF">CEPIT_LOCUS33683</name>
</gene>
<proteinExistence type="predicted"/>
<name>A0AAV0FFR2_9ASTE</name>
<dbReference type="AlphaFoldDB" id="A0AAV0FFR2"/>
<feature type="region of interest" description="Disordered" evidence="1">
    <location>
        <begin position="1"/>
        <end position="60"/>
    </location>
</feature>